<organism evidence="1 2">
    <name type="scientific">Dacryopinax primogenitus (strain DJM 731)</name>
    <name type="common">Brown rot fungus</name>
    <dbReference type="NCBI Taxonomy" id="1858805"/>
    <lineage>
        <taxon>Eukaryota</taxon>
        <taxon>Fungi</taxon>
        <taxon>Dikarya</taxon>
        <taxon>Basidiomycota</taxon>
        <taxon>Agaricomycotina</taxon>
        <taxon>Dacrymycetes</taxon>
        <taxon>Dacrymycetales</taxon>
        <taxon>Dacrymycetaceae</taxon>
        <taxon>Dacryopinax</taxon>
    </lineage>
</organism>
<dbReference type="HOGENOM" id="CLU_1602667_0_0_1"/>
<dbReference type="Proteomes" id="UP000030653">
    <property type="component" value="Unassembled WGS sequence"/>
</dbReference>
<evidence type="ECO:0000313" key="1">
    <source>
        <dbReference type="EMBL" id="EJU00704.1"/>
    </source>
</evidence>
<reference evidence="1 2" key="1">
    <citation type="journal article" date="2012" name="Science">
        <title>The Paleozoic origin of enzymatic lignin decomposition reconstructed from 31 fungal genomes.</title>
        <authorList>
            <person name="Floudas D."/>
            <person name="Binder M."/>
            <person name="Riley R."/>
            <person name="Barry K."/>
            <person name="Blanchette R.A."/>
            <person name="Henrissat B."/>
            <person name="Martinez A.T."/>
            <person name="Otillar R."/>
            <person name="Spatafora J.W."/>
            <person name="Yadav J.S."/>
            <person name="Aerts A."/>
            <person name="Benoit I."/>
            <person name="Boyd A."/>
            <person name="Carlson A."/>
            <person name="Copeland A."/>
            <person name="Coutinho P.M."/>
            <person name="de Vries R.P."/>
            <person name="Ferreira P."/>
            <person name="Findley K."/>
            <person name="Foster B."/>
            <person name="Gaskell J."/>
            <person name="Glotzer D."/>
            <person name="Gorecki P."/>
            <person name="Heitman J."/>
            <person name="Hesse C."/>
            <person name="Hori C."/>
            <person name="Igarashi K."/>
            <person name="Jurgens J.A."/>
            <person name="Kallen N."/>
            <person name="Kersten P."/>
            <person name="Kohler A."/>
            <person name="Kuees U."/>
            <person name="Kumar T.K.A."/>
            <person name="Kuo A."/>
            <person name="LaButti K."/>
            <person name="Larrondo L.F."/>
            <person name="Lindquist E."/>
            <person name="Ling A."/>
            <person name="Lombard V."/>
            <person name="Lucas S."/>
            <person name="Lundell T."/>
            <person name="Martin R."/>
            <person name="McLaughlin D.J."/>
            <person name="Morgenstern I."/>
            <person name="Morin E."/>
            <person name="Murat C."/>
            <person name="Nagy L.G."/>
            <person name="Nolan M."/>
            <person name="Ohm R.A."/>
            <person name="Patyshakuliyeva A."/>
            <person name="Rokas A."/>
            <person name="Ruiz-Duenas F.J."/>
            <person name="Sabat G."/>
            <person name="Salamov A."/>
            <person name="Samejima M."/>
            <person name="Schmutz J."/>
            <person name="Slot J.C."/>
            <person name="St John F."/>
            <person name="Stenlid J."/>
            <person name="Sun H."/>
            <person name="Sun S."/>
            <person name="Syed K."/>
            <person name="Tsang A."/>
            <person name="Wiebenga A."/>
            <person name="Young D."/>
            <person name="Pisabarro A."/>
            <person name="Eastwood D.C."/>
            <person name="Martin F."/>
            <person name="Cullen D."/>
            <person name="Grigoriev I.V."/>
            <person name="Hibbett D.S."/>
        </authorList>
    </citation>
    <scope>NUCLEOTIDE SEQUENCE [LARGE SCALE GENOMIC DNA]</scope>
    <source>
        <strain evidence="1 2">DJM-731 SS1</strain>
    </source>
</reference>
<sequence>MSSCAYEVMRNFFTIYMTSVPEEAAALQFLANSSLGGEIDIVDLDAMDMGQTSADPSVPSAPLAYGEDEWELKEDTLSGIPSAHASTSVRELWQGRQPSTKGTRHARGQGLDAGVLAKHRASGAGDIGDVSSVNIHILKLIDENVWQCIAISEQQYHIDHKPIEHP</sequence>
<dbReference type="RefSeq" id="XP_040627601.1">
    <property type="nucleotide sequence ID" value="XM_040768729.1"/>
</dbReference>
<dbReference type="AlphaFoldDB" id="M5FWG3"/>
<keyword evidence="2" id="KW-1185">Reference proteome</keyword>
<dbReference type="GeneID" id="63683791"/>
<gene>
    <name evidence="1" type="ORF">DACRYDRAFT_108771</name>
</gene>
<proteinExistence type="predicted"/>
<evidence type="ECO:0000313" key="2">
    <source>
        <dbReference type="Proteomes" id="UP000030653"/>
    </source>
</evidence>
<protein>
    <submittedName>
        <fullName evidence="1">Uncharacterized protein</fullName>
    </submittedName>
</protein>
<name>M5FWG3_DACPD</name>
<dbReference type="EMBL" id="JH795866">
    <property type="protein sequence ID" value="EJU00704.1"/>
    <property type="molecule type" value="Genomic_DNA"/>
</dbReference>
<accession>M5FWG3</accession>